<organism evidence="1 2">
    <name type="scientific">Portunus trituberculatus</name>
    <name type="common">Swimming crab</name>
    <name type="synonym">Neptunus trituberculatus</name>
    <dbReference type="NCBI Taxonomy" id="210409"/>
    <lineage>
        <taxon>Eukaryota</taxon>
        <taxon>Metazoa</taxon>
        <taxon>Ecdysozoa</taxon>
        <taxon>Arthropoda</taxon>
        <taxon>Crustacea</taxon>
        <taxon>Multicrustacea</taxon>
        <taxon>Malacostraca</taxon>
        <taxon>Eumalacostraca</taxon>
        <taxon>Eucarida</taxon>
        <taxon>Decapoda</taxon>
        <taxon>Pleocyemata</taxon>
        <taxon>Brachyura</taxon>
        <taxon>Eubrachyura</taxon>
        <taxon>Portunoidea</taxon>
        <taxon>Portunidae</taxon>
        <taxon>Portuninae</taxon>
        <taxon>Portunus</taxon>
    </lineage>
</organism>
<dbReference type="EMBL" id="VSRR010011405">
    <property type="protein sequence ID" value="MPC53140.1"/>
    <property type="molecule type" value="Genomic_DNA"/>
</dbReference>
<accession>A0A5B7FZB3</accession>
<reference evidence="1 2" key="1">
    <citation type="submission" date="2019-05" db="EMBL/GenBank/DDBJ databases">
        <title>Another draft genome of Portunus trituberculatus and its Hox gene families provides insights of decapod evolution.</title>
        <authorList>
            <person name="Jeong J.-H."/>
            <person name="Song I."/>
            <person name="Kim S."/>
            <person name="Choi T."/>
            <person name="Kim D."/>
            <person name="Ryu S."/>
            <person name="Kim W."/>
        </authorList>
    </citation>
    <scope>NUCLEOTIDE SEQUENCE [LARGE SCALE GENOMIC DNA]</scope>
    <source>
        <tissue evidence="1">Muscle</tissue>
    </source>
</reference>
<evidence type="ECO:0000313" key="1">
    <source>
        <dbReference type="EMBL" id="MPC53140.1"/>
    </source>
</evidence>
<keyword evidence="2" id="KW-1185">Reference proteome</keyword>
<dbReference type="AlphaFoldDB" id="A0A5B7FZB3"/>
<name>A0A5B7FZB3_PORTR</name>
<comment type="caution">
    <text evidence="1">The sequence shown here is derived from an EMBL/GenBank/DDBJ whole genome shotgun (WGS) entry which is preliminary data.</text>
</comment>
<sequence length="66" mass="7478">MIVALKSDGAVRHSISNVKAPLKQSCEPWNREAVRDTCFCLRSLVPPIKPPLFNKPTHTIFYKPET</sequence>
<gene>
    <name evidence="1" type="ORF">E2C01_047025</name>
</gene>
<dbReference type="Proteomes" id="UP000324222">
    <property type="component" value="Unassembled WGS sequence"/>
</dbReference>
<proteinExistence type="predicted"/>
<evidence type="ECO:0000313" key="2">
    <source>
        <dbReference type="Proteomes" id="UP000324222"/>
    </source>
</evidence>
<protein>
    <submittedName>
        <fullName evidence="1">Uncharacterized protein</fullName>
    </submittedName>
</protein>